<feature type="transmembrane region" description="Helical" evidence="5">
    <location>
        <begin position="6"/>
        <end position="32"/>
    </location>
</feature>
<reference evidence="6 7" key="1">
    <citation type="submission" date="2015-03" db="EMBL/GenBank/DDBJ databases">
        <title>Draft Genome Sequence of Burkholderia andropogonis type strain ICMP2807, isolated from Sorghum bicolor.</title>
        <authorList>
            <person name="Lopes-Santos L."/>
            <person name="Castro D.B."/>
            <person name="Ottoboni L.M."/>
            <person name="Park D."/>
            <person name="Weirc B.S."/>
            <person name="Destefano S.A."/>
        </authorList>
    </citation>
    <scope>NUCLEOTIDE SEQUENCE [LARGE SCALE GENOMIC DNA]</scope>
    <source>
        <strain evidence="6 7">ICMP2807</strain>
    </source>
</reference>
<evidence type="ECO:0000256" key="1">
    <source>
        <dbReference type="ARBA" id="ARBA00004141"/>
    </source>
</evidence>
<dbReference type="PATRIC" id="fig|28092.6.peg.3226"/>
<feature type="transmembrane region" description="Helical" evidence="5">
    <location>
        <begin position="69"/>
        <end position="89"/>
    </location>
</feature>
<dbReference type="AlphaFoldDB" id="A0A0F5JZM7"/>
<dbReference type="RefSeq" id="WP_046153109.1">
    <property type="nucleotide sequence ID" value="NZ_CADFGU010000006.1"/>
</dbReference>
<dbReference type="OrthoDB" id="9811701at2"/>
<name>A0A0F5JZM7_9BURK</name>
<dbReference type="GO" id="GO:0016020">
    <property type="term" value="C:membrane"/>
    <property type="evidence" value="ECO:0007669"/>
    <property type="project" value="UniProtKB-SubCell"/>
</dbReference>
<dbReference type="Proteomes" id="UP000033618">
    <property type="component" value="Unassembled WGS sequence"/>
</dbReference>
<gene>
    <name evidence="6" type="ORF">WM40_13695</name>
</gene>
<dbReference type="Pfam" id="PF04172">
    <property type="entry name" value="LrgB"/>
    <property type="match status" value="1"/>
</dbReference>
<comment type="subcellular location">
    <subcellularLocation>
        <location evidence="1">Membrane</location>
        <topology evidence="1">Multi-pass membrane protein</topology>
    </subcellularLocation>
</comment>
<dbReference type="PANTHER" id="PTHR30249:SF0">
    <property type="entry name" value="PLASTIDAL GLYCOLATE_GLYCERATE TRANSLOCATOR 1, CHLOROPLASTIC"/>
    <property type="match status" value="1"/>
</dbReference>
<accession>A0A0F5JZM7</accession>
<keyword evidence="2 5" id="KW-0812">Transmembrane</keyword>
<feature type="transmembrane region" description="Helical" evidence="5">
    <location>
        <begin position="220"/>
        <end position="244"/>
    </location>
</feature>
<feature type="transmembrane region" description="Helical" evidence="5">
    <location>
        <begin position="101"/>
        <end position="124"/>
    </location>
</feature>
<evidence type="ECO:0000256" key="4">
    <source>
        <dbReference type="ARBA" id="ARBA00023136"/>
    </source>
</evidence>
<evidence type="ECO:0000313" key="6">
    <source>
        <dbReference type="EMBL" id="KKB63059.1"/>
    </source>
</evidence>
<feature type="transmembrane region" description="Helical" evidence="5">
    <location>
        <begin position="160"/>
        <end position="183"/>
    </location>
</feature>
<comment type="caution">
    <text evidence="6">The sequence shown here is derived from an EMBL/GenBank/DDBJ whole genome shotgun (WGS) entry which is preliminary data.</text>
</comment>
<evidence type="ECO:0000313" key="7">
    <source>
        <dbReference type="Proteomes" id="UP000033618"/>
    </source>
</evidence>
<protein>
    <submittedName>
        <fullName evidence="6">Membrane protein</fullName>
    </submittedName>
</protein>
<keyword evidence="3 5" id="KW-1133">Transmembrane helix</keyword>
<evidence type="ECO:0000256" key="5">
    <source>
        <dbReference type="SAM" id="Phobius"/>
    </source>
</evidence>
<evidence type="ECO:0000256" key="2">
    <source>
        <dbReference type="ARBA" id="ARBA00022692"/>
    </source>
</evidence>
<dbReference type="STRING" id="28092.WM40_13695"/>
<proteinExistence type="predicted"/>
<keyword evidence="4 5" id="KW-0472">Membrane</keyword>
<keyword evidence="7" id="KW-1185">Reference proteome</keyword>
<dbReference type="InterPro" id="IPR007300">
    <property type="entry name" value="CidB/LrgB"/>
</dbReference>
<sequence>MTTTTTLPAIWITLSASPLFALILTIGVYLIALAVSRRTGSHPLANPVLMSIVLIVLVLSLTHTSYATYFHGAWTIHFLLGPATVALAVPLFRQSVKLRRTLLPLLGGLVAGSLTAILSAVFVARCLDLPWQTVASLAPKSVTTPIAMAISEKIGGLPSLTAVLVIATGIIGAALGPTILRLVRVREHEAGGFAIGVAAHGIGTARAFQTSAEMGAFSGLGMGINGLFTAIVVPFLLPLLSGWLGH</sequence>
<organism evidence="6 7">
    <name type="scientific">Robbsia andropogonis</name>
    <dbReference type="NCBI Taxonomy" id="28092"/>
    <lineage>
        <taxon>Bacteria</taxon>
        <taxon>Pseudomonadati</taxon>
        <taxon>Pseudomonadota</taxon>
        <taxon>Betaproteobacteria</taxon>
        <taxon>Burkholderiales</taxon>
        <taxon>Burkholderiaceae</taxon>
        <taxon>Robbsia</taxon>
    </lineage>
</organism>
<feature type="transmembrane region" description="Helical" evidence="5">
    <location>
        <begin position="44"/>
        <end position="63"/>
    </location>
</feature>
<evidence type="ECO:0000256" key="3">
    <source>
        <dbReference type="ARBA" id="ARBA00022989"/>
    </source>
</evidence>
<dbReference type="PANTHER" id="PTHR30249">
    <property type="entry name" value="PUTATIVE SEROTONIN TRANSPORTER"/>
    <property type="match status" value="1"/>
</dbReference>
<dbReference type="EMBL" id="LAQU01000013">
    <property type="protein sequence ID" value="KKB63059.1"/>
    <property type="molecule type" value="Genomic_DNA"/>
</dbReference>